<dbReference type="AlphaFoldDB" id="A0A8T4H4K1"/>
<organism evidence="2 3">
    <name type="scientific">Rhinopithecimicrobium faecis</name>
    <dbReference type="NCBI Taxonomy" id="2820698"/>
    <lineage>
        <taxon>Bacteria</taxon>
        <taxon>Pseudomonadati</taxon>
        <taxon>Bacteroidota</taxon>
        <taxon>Sphingobacteriia</taxon>
        <taxon>Sphingobacteriales</taxon>
        <taxon>Sphingobacteriaceae</taxon>
        <taxon>Rhinopithecimicrobium</taxon>
    </lineage>
</organism>
<feature type="signal peptide" evidence="1">
    <location>
        <begin position="1"/>
        <end position="24"/>
    </location>
</feature>
<protein>
    <submittedName>
        <fullName evidence="2">Uncharacterized protein</fullName>
    </submittedName>
</protein>
<sequence>MKKIVNFRMLALMALVFSATSTFSACSDKKDPVTPIETVVVSKEISGTASVSAAAYLNLKNNVAGAAEKDAQLSLSGMYGSTLAATADYKLGYFDSETLNFANLKLSEVKAQKLNPVEKLSIETSPSNAASAWLLYNMTTHAVSAKPNRFIVLTKGSSLTADATEVYIIKLKTVDVKSPAATYTFESKFIAK</sequence>
<dbReference type="PROSITE" id="PS51257">
    <property type="entry name" value="PROKAR_LIPOPROTEIN"/>
    <property type="match status" value="1"/>
</dbReference>
<evidence type="ECO:0000313" key="3">
    <source>
        <dbReference type="Proteomes" id="UP000679691"/>
    </source>
</evidence>
<proteinExistence type="predicted"/>
<accession>A0A8T4H4K1</accession>
<comment type="caution">
    <text evidence="2">The sequence shown here is derived from an EMBL/GenBank/DDBJ whole genome shotgun (WGS) entry which is preliminary data.</text>
</comment>
<dbReference type="Proteomes" id="UP000679691">
    <property type="component" value="Unassembled WGS sequence"/>
</dbReference>
<dbReference type="EMBL" id="JAGKSB010000001">
    <property type="protein sequence ID" value="MBP3942090.1"/>
    <property type="molecule type" value="Genomic_DNA"/>
</dbReference>
<feature type="chain" id="PRO_5035890247" evidence="1">
    <location>
        <begin position="25"/>
        <end position="192"/>
    </location>
</feature>
<gene>
    <name evidence="2" type="ORF">J5U18_00675</name>
</gene>
<keyword evidence="3" id="KW-1185">Reference proteome</keyword>
<reference evidence="2" key="1">
    <citation type="submission" date="2021-03" db="EMBL/GenBank/DDBJ databases">
        <authorList>
            <person name="Lu T."/>
            <person name="Wang Q."/>
            <person name="Han X."/>
        </authorList>
    </citation>
    <scope>NUCLEOTIDE SEQUENCE</scope>
    <source>
        <strain evidence="2">WQ 2009</strain>
    </source>
</reference>
<dbReference type="RefSeq" id="WP_353545571.1">
    <property type="nucleotide sequence ID" value="NZ_JAGKSB010000001.1"/>
</dbReference>
<evidence type="ECO:0000256" key="1">
    <source>
        <dbReference type="SAM" id="SignalP"/>
    </source>
</evidence>
<keyword evidence="1" id="KW-0732">Signal</keyword>
<evidence type="ECO:0000313" key="2">
    <source>
        <dbReference type="EMBL" id="MBP3942090.1"/>
    </source>
</evidence>
<name>A0A8T4H4K1_9SPHI</name>